<evidence type="ECO:0000256" key="5">
    <source>
        <dbReference type="ARBA" id="ARBA00022833"/>
    </source>
</evidence>
<organism evidence="8">
    <name type="scientific">Murid betaherpesvirus 3</name>
    <dbReference type="NCBI Taxonomy" id="2560603"/>
    <lineage>
        <taxon>Viruses</taxon>
        <taxon>Duplodnaviria</taxon>
        <taxon>Heunggongvirae</taxon>
        <taxon>Peploviricota</taxon>
        <taxon>Herviviricetes</taxon>
        <taxon>Herpesvirales</taxon>
        <taxon>Orthoherpesviridae</taxon>
        <taxon>Betaherpesvirinae</taxon>
        <taxon>Roseolovirus</taxon>
        <taxon>Roseolovirus muridbeta3</taxon>
    </lineage>
</organism>
<dbReference type="KEGG" id="vg:30999389"/>
<keyword evidence="9" id="KW-1185">Reference proteome</keyword>
<protein>
    <recommendedName>
        <fullName evidence="7">Packaging protein UL32</fullName>
    </recommendedName>
</protein>
<keyword evidence="5" id="KW-0862">Zinc</keyword>
<keyword evidence="3" id="KW-0479">Metal-binding</keyword>
<evidence type="ECO:0000313" key="9">
    <source>
        <dbReference type="Proteomes" id="UP000202182"/>
    </source>
</evidence>
<dbReference type="EMBL" id="KY355735">
    <property type="protein sequence ID" value="APZ76263.1"/>
    <property type="molecule type" value="Genomic_DNA"/>
</dbReference>
<dbReference type="InterPro" id="IPR002597">
    <property type="entry name" value="Herpes_env"/>
</dbReference>
<dbReference type="Pfam" id="PF01673">
    <property type="entry name" value="Herpes_env"/>
    <property type="match status" value="2"/>
</dbReference>
<comment type="similarity">
    <text evidence="1 7">Belongs to the herpesviridae UL32 protein family.</text>
</comment>
<evidence type="ECO:0000256" key="4">
    <source>
        <dbReference type="ARBA" id="ARBA00022771"/>
    </source>
</evidence>
<accession>A0A1P8VIT6</accession>
<evidence type="ECO:0000256" key="3">
    <source>
        <dbReference type="ARBA" id="ARBA00022723"/>
    </source>
</evidence>
<sequence length="600" mass="68907">MYFPTQKTLHNDLIPTQGLVRASCSSKIQLTFNNFEITVFNKFIFSDTIAECLQSILQPCKYLKRDKCLLPTFKKFNLASNEGNKTSYILGNIGTKSISISCVLHISSYNNSISLFELDCAMAFTSWNSKETTSLSKLVNEILYYSYPKKQKTTEQPNPNLEAEIANLENGENIEDILKYTVALNIDQRCNICAIINICTRLDKDKEWLLDYCLLCYKCNVAPRSTLSTLIVATEFLQITKNKFKNIKFDKIFEDEIVTILDFQVHFFINKCFSSHSSDFIGNENTTLNHIEIIKSIILRNDIFPNIKIKKSLFKESKPKNTDNTDILNLQNIRMDTRFTDIIFYMWSGTNVFSHIPMTDLAIKKINTLGKIGSTTNIDATQGPIMLSAVPISITKNETTNVCLICELISASYQDYELIKSIHEKILNYCTNNIKLIDKTNYVIAEMLNESPIKKLIKPHMDYSSLIKYIPPSNKSEPTVDILSYLILKQTGTIGLYKHLFCDPLCIANTKTINPTILYNTTENKCLKDFKLAICYKNEYMNTVSKTMWLSIQIFKALQVSKPTSKNKTQIQEFLKYFLSLLEENQFNIIDPFFTINHYV</sequence>
<dbReference type="GO" id="GO:0008270">
    <property type="term" value="F:zinc ion binding"/>
    <property type="evidence" value="ECO:0007669"/>
    <property type="project" value="UniProtKB-KW"/>
</dbReference>
<dbReference type="PROSITE" id="PS51988">
    <property type="entry name" value="HERPESVIRUS_UL32"/>
    <property type="match status" value="1"/>
</dbReference>
<keyword evidence="2 7" id="KW-1048">Host nucleus</keyword>
<keyword evidence="6 7" id="KW-1035">Host cytoplasm</keyword>
<keyword evidence="4" id="KW-0863">Zinc-finger</keyword>
<evidence type="ECO:0000256" key="2">
    <source>
        <dbReference type="ARBA" id="ARBA00022562"/>
    </source>
</evidence>
<evidence type="ECO:0000256" key="1">
    <source>
        <dbReference type="ARBA" id="ARBA00005235"/>
    </source>
</evidence>
<gene>
    <name evidence="8" type="primary">ORF48</name>
    <name evidence="8" type="ORF">MRV_0052</name>
</gene>
<evidence type="ECO:0000256" key="6">
    <source>
        <dbReference type="ARBA" id="ARBA00023200"/>
    </source>
</evidence>
<proteinExistence type="inferred from homology"/>
<reference evidence="8" key="1">
    <citation type="submission" date="2016-12" db="EMBL/GenBank/DDBJ databases">
        <title>A murine herpesvirus closely related to ubiquitous human herpesviruses causes T-cell depletion.</title>
        <authorList>
            <person name="Patel S.J."/>
            <person name="Zhao G."/>
            <person name="Penna V.R."/>
            <person name="Park E."/>
            <person name="Lauron E.J."/>
            <person name="Harvey I.B."/>
            <person name="Beatty W.L."/>
            <person name="Plougastel-Douglas B."/>
            <person name="Poursine-Laurent J."/>
            <person name="Fremont D.H."/>
            <person name="Wang D."/>
            <person name="Yokoyama W.M."/>
        </authorList>
    </citation>
    <scope>NUCLEOTIDE SEQUENCE [LARGE SCALE GENOMIC DNA]</scope>
    <source>
        <strain evidence="8">YOK1</strain>
    </source>
</reference>
<dbReference type="GO" id="GO:0042025">
    <property type="term" value="C:host cell nucleus"/>
    <property type="evidence" value="ECO:0007669"/>
    <property type="project" value="UniProtKB-SubCell"/>
</dbReference>
<comment type="function">
    <text evidence="7">Plays a role in efficient localization of neo-synthesized capsids to nuclear replication compartments, thereby controlling cleavage and packaging of virus genomic DNA.</text>
</comment>
<dbReference type="GO" id="GO:0030430">
    <property type="term" value="C:host cell cytoplasm"/>
    <property type="evidence" value="ECO:0007669"/>
    <property type="project" value="UniProtKB-SubCell"/>
</dbReference>
<comment type="subcellular location">
    <subcellularLocation>
        <location evidence="7">Host cytoplasm</location>
    </subcellularLocation>
    <subcellularLocation>
        <location evidence="7">Host nucleus</location>
    </subcellularLocation>
</comment>
<evidence type="ECO:0000256" key="7">
    <source>
        <dbReference type="RuleBase" id="RU364029"/>
    </source>
</evidence>
<dbReference type="Proteomes" id="UP000202182">
    <property type="component" value="Segment"/>
</dbReference>
<evidence type="ECO:0000313" key="8">
    <source>
        <dbReference type="EMBL" id="APZ76263.1"/>
    </source>
</evidence>
<name>A0A1P8VIT6_9BETA</name>
<dbReference type="GO" id="GO:0019031">
    <property type="term" value="C:viral envelope"/>
    <property type="evidence" value="ECO:0007669"/>
    <property type="project" value="InterPro"/>
</dbReference>
<dbReference type="OrthoDB" id="3440at10239"/>